<proteinExistence type="predicted"/>
<dbReference type="Gene3D" id="3.40.50.1220">
    <property type="entry name" value="TPP-binding domain"/>
    <property type="match status" value="1"/>
</dbReference>
<dbReference type="Pfam" id="PF13289">
    <property type="entry name" value="SIR2_2"/>
    <property type="match status" value="1"/>
</dbReference>
<organism evidence="1 2">
    <name type="scientific">Arthrobacter ramosus</name>
    <dbReference type="NCBI Taxonomy" id="1672"/>
    <lineage>
        <taxon>Bacteria</taxon>
        <taxon>Bacillati</taxon>
        <taxon>Actinomycetota</taxon>
        <taxon>Actinomycetes</taxon>
        <taxon>Micrococcales</taxon>
        <taxon>Micrococcaceae</taxon>
        <taxon>Arthrobacter</taxon>
    </lineage>
</organism>
<dbReference type="EMBL" id="JBHMBC010000007">
    <property type="protein sequence ID" value="MFB9819195.1"/>
    <property type="molecule type" value="Genomic_DNA"/>
</dbReference>
<keyword evidence="2" id="KW-1185">Reference proteome</keyword>
<sequence length="668" mass="73848">MTPLASNDQKAVDTELLSLAFSLTSTPGSYAVVLGAGISIGSGVPSAWDVLQDLLSQLAVVKDATCATDDERMAWYRNEYAQEPTYERVLEHLAPLPHDRQSLLRGYFEATPDEKEEGKKQPTAAHHAIARLVAAGAINVVITLNFDNLMEAALREQSVTPVVIRGQNDLAGLPPLHTGKPVVVHLHGDYLAPEEMRNTESELDRYTPEADAFLDRIAQDYGLLIVGWSARYDPQLRAAIKRNFRRIYLPYWVEPGTFTDEGAELSEQIGAARIAASADQALGELYNAYAALRERAATRHPLTAATLVSTAKLELSGRYTAIPLHDLLKREADGLHQNDDLLLSYTGALSPNGAYDGMRSRLEEASAALMSVMAATAYWGNEMSDHWVLREIQNFSDAPRASGLTVVLDLHNLVMMRLFYATGIAALTAGRYDTVRQLFTLEGDHQGKYHEYAVQVLEPAYICEDPSASHRLYQELKPLFVEHLSIGEKTYQDKWQVFEILRNLAAAAARPEAAAYLAGLTESARLLEEANKTYEEWLLQHPMEAAKTQEERAEQFAAHEPVALAKEGYGKALDLYSSLIPMRIPHLKAVQVEAADYESPIVRRLIREVSGSGNGHPLLSSRILTGSPDDFVQTLHAVNRAIQRERARRPLLNRIGVLPGEVWVDAGA</sequence>
<dbReference type="RefSeq" id="WP_234748030.1">
    <property type="nucleotide sequence ID" value="NZ_BAAAWN010000001.1"/>
</dbReference>
<reference evidence="1 2" key="1">
    <citation type="submission" date="2024-09" db="EMBL/GenBank/DDBJ databases">
        <authorList>
            <person name="Sun Q."/>
            <person name="Mori K."/>
        </authorList>
    </citation>
    <scope>NUCLEOTIDE SEQUENCE [LARGE SCALE GENOMIC DNA]</scope>
    <source>
        <strain evidence="1 2">JCM 1334</strain>
    </source>
</reference>
<accession>A0ABV5XWR7</accession>
<evidence type="ECO:0000313" key="1">
    <source>
        <dbReference type="EMBL" id="MFB9819195.1"/>
    </source>
</evidence>
<protein>
    <submittedName>
        <fullName evidence="1">SIR2 family protein</fullName>
    </submittedName>
</protein>
<dbReference type="Proteomes" id="UP001589702">
    <property type="component" value="Unassembled WGS sequence"/>
</dbReference>
<dbReference type="InterPro" id="IPR029035">
    <property type="entry name" value="DHS-like_NAD/FAD-binding_dom"/>
</dbReference>
<comment type="caution">
    <text evidence="1">The sequence shown here is derived from an EMBL/GenBank/DDBJ whole genome shotgun (WGS) entry which is preliminary data.</text>
</comment>
<name>A0ABV5XWR7_ARTRM</name>
<gene>
    <name evidence="1" type="ORF">ACFFP1_06740</name>
</gene>
<dbReference type="SUPFAM" id="SSF52467">
    <property type="entry name" value="DHS-like NAD/FAD-binding domain"/>
    <property type="match status" value="1"/>
</dbReference>
<evidence type="ECO:0000313" key="2">
    <source>
        <dbReference type="Proteomes" id="UP001589702"/>
    </source>
</evidence>